<gene>
    <name evidence="6" type="ORF">K469DRAFT_734155</name>
</gene>
<dbReference type="GO" id="GO:0004674">
    <property type="term" value="F:protein serine/threonine kinase activity"/>
    <property type="evidence" value="ECO:0007669"/>
    <property type="project" value="TreeGrafter"/>
</dbReference>
<feature type="domain" description="Protein kinase" evidence="5">
    <location>
        <begin position="171"/>
        <end position="404"/>
    </location>
</feature>
<dbReference type="PANTHER" id="PTHR44329:SF288">
    <property type="entry name" value="MITOGEN-ACTIVATED PROTEIN KINASE KINASE KINASE 20"/>
    <property type="match status" value="1"/>
</dbReference>
<dbReference type="EMBL" id="ML994610">
    <property type="protein sequence ID" value="KAF2195587.1"/>
    <property type="molecule type" value="Genomic_DNA"/>
</dbReference>
<keyword evidence="7" id="KW-1185">Reference proteome</keyword>
<dbReference type="InterPro" id="IPR000719">
    <property type="entry name" value="Prot_kinase_dom"/>
</dbReference>
<keyword evidence="1" id="KW-0808">Transferase</keyword>
<sequence length="404" mass="46298">MTSTIATTPDHLWAIDWTCHNYEEIKWKPGQEPRKRWLRVVARFARSEWHVTITFEGSLHSDKVARTKKEKRRQDLADLCLCLDFDHLQLLDDTVTELLIKHEHDTTPPLYQNDIALPDRILPLKTTPRPDSEYFPLIAHLRLCVREDPFHVRFLLFDSSINIPTKCLLEIVKTRQLSAGVHEARVTSDDKLYVYKEVDRPHYIPRDSQVLYLQLVAAAGDSYQTTKAIKVKALTVLRGILLEYHLKGMLKDALERARDALQSPFSKKTSPWRKWAFQIACALACLHQHGITHMDLKPPNIIISAENNAVLIDISGIEGITHEWLAPEMHYVPDPLSESIESRIRNDIWALGKLLSKMADASSNEVEKQQLGYIALAATTEDPSSRTPLHHIISILSQPLRLPY</sequence>
<dbReference type="InterPro" id="IPR008271">
    <property type="entry name" value="Ser/Thr_kinase_AS"/>
</dbReference>
<dbReference type="PROSITE" id="PS00108">
    <property type="entry name" value="PROTEIN_KINASE_ST"/>
    <property type="match status" value="1"/>
</dbReference>
<protein>
    <recommendedName>
        <fullName evidence="5">Protein kinase domain-containing protein</fullName>
    </recommendedName>
</protein>
<keyword evidence="2" id="KW-0547">Nucleotide-binding</keyword>
<evidence type="ECO:0000313" key="6">
    <source>
        <dbReference type="EMBL" id="KAF2195587.1"/>
    </source>
</evidence>
<dbReference type="PANTHER" id="PTHR44329">
    <property type="entry name" value="SERINE/THREONINE-PROTEIN KINASE TNNI3K-RELATED"/>
    <property type="match status" value="1"/>
</dbReference>
<dbReference type="Pfam" id="PF00069">
    <property type="entry name" value="Pkinase"/>
    <property type="match status" value="1"/>
</dbReference>
<reference evidence="6" key="1">
    <citation type="journal article" date="2020" name="Stud. Mycol.">
        <title>101 Dothideomycetes genomes: a test case for predicting lifestyles and emergence of pathogens.</title>
        <authorList>
            <person name="Haridas S."/>
            <person name="Albert R."/>
            <person name="Binder M."/>
            <person name="Bloem J."/>
            <person name="Labutti K."/>
            <person name="Salamov A."/>
            <person name="Andreopoulos B."/>
            <person name="Baker S."/>
            <person name="Barry K."/>
            <person name="Bills G."/>
            <person name="Bluhm B."/>
            <person name="Cannon C."/>
            <person name="Castanera R."/>
            <person name="Culley D."/>
            <person name="Daum C."/>
            <person name="Ezra D."/>
            <person name="Gonzalez J."/>
            <person name="Henrissat B."/>
            <person name="Kuo A."/>
            <person name="Liang C."/>
            <person name="Lipzen A."/>
            <person name="Lutzoni F."/>
            <person name="Magnuson J."/>
            <person name="Mondo S."/>
            <person name="Nolan M."/>
            <person name="Ohm R."/>
            <person name="Pangilinan J."/>
            <person name="Park H.-J."/>
            <person name="Ramirez L."/>
            <person name="Alfaro M."/>
            <person name="Sun H."/>
            <person name="Tritt A."/>
            <person name="Yoshinaga Y."/>
            <person name="Zwiers L.-H."/>
            <person name="Turgeon B."/>
            <person name="Goodwin S."/>
            <person name="Spatafora J."/>
            <person name="Crous P."/>
            <person name="Grigoriev I."/>
        </authorList>
    </citation>
    <scope>NUCLEOTIDE SEQUENCE</scope>
    <source>
        <strain evidence="6">CBS 207.26</strain>
    </source>
</reference>
<dbReference type="OrthoDB" id="4062651at2759"/>
<evidence type="ECO:0000259" key="5">
    <source>
        <dbReference type="PROSITE" id="PS50011"/>
    </source>
</evidence>
<keyword evidence="3" id="KW-0418">Kinase</keyword>
<dbReference type="Proteomes" id="UP000800200">
    <property type="component" value="Unassembled WGS sequence"/>
</dbReference>
<name>A0A6A6ETX4_9PEZI</name>
<evidence type="ECO:0000256" key="4">
    <source>
        <dbReference type="ARBA" id="ARBA00022840"/>
    </source>
</evidence>
<accession>A0A6A6ETX4</accession>
<evidence type="ECO:0000256" key="3">
    <source>
        <dbReference type="ARBA" id="ARBA00022777"/>
    </source>
</evidence>
<keyword evidence="4" id="KW-0067">ATP-binding</keyword>
<dbReference type="GO" id="GO:0005524">
    <property type="term" value="F:ATP binding"/>
    <property type="evidence" value="ECO:0007669"/>
    <property type="project" value="UniProtKB-KW"/>
</dbReference>
<evidence type="ECO:0000313" key="7">
    <source>
        <dbReference type="Proteomes" id="UP000800200"/>
    </source>
</evidence>
<evidence type="ECO:0000256" key="2">
    <source>
        <dbReference type="ARBA" id="ARBA00022741"/>
    </source>
</evidence>
<dbReference type="InterPro" id="IPR051681">
    <property type="entry name" value="Ser/Thr_Kinases-Pseudokinases"/>
</dbReference>
<dbReference type="SUPFAM" id="SSF56112">
    <property type="entry name" value="Protein kinase-like (PK-like)"/>
    <property type="match status" value="1"/>
</dbReference>
<evidence type="ECO:0000256" key="1">
    <source>
        <dbReference type="ARBA" id="ARBA00022679"/>
    </source>
</evidence>
<dbReference type="PROSITE" id="PS50011">
    <property type="entry name" value="PROTEIN_KINASE_DOM"/>
    <property type="match status" value="1"/>
</dbReference>
<organism evidence="6 7">
    <name type="scientific">Zopfia rhizophila CBS 207.26</name>
    <dbReference type="NCBI Taxonomy" id="1314779"/>
    <lineage>
        <taxon>Eukaryota</taxon>
        <taxon>Fungi</taxon>
        <taxon>Dikarya</taxon>
        <taxon>Ascomycota</taxon>
        <taxon>Pezizomycotina</taxon>
        <taxon>Dothideomycetes</taxon>
        <taxon>Dothideomycetes incertae sedis</taxon>
        <taxon>Zopfiaceae</taxon>
        <taxon>Zopfia</taxon>
    </lineage>
</organism>
<dbReference type="AlphaFoldDB" id="A0A6A6ETX4"/>
<dbReference type="InterPro" id="IPR011009">
    <property type="entry name" value="Kinase-like_dom_sf"/>
</dbReference>
<proteinExistence type="predicted"/>
<dbReference type="Gene3D" id="1.10.510.10">
    <property type="entry name" value="Transferase(Phosphotransferase) domain 1"/>
    <property type="match status" value="1"/>
</dbReference>
<dbReference type="SMART" id="SM00220">
    <property type="entry name" value="S_TKc"/>
    <property type="match status" value="1"/>
</dbReference>